<protein>
    <submittedName>
        <fullName evidence="2">Uncharacterized protein</fullName>
    </submittedName>
</protein>
<reference evidence="2 3" key="1">
    <citation type="submission" date="2019-03" db="EMBL/GenBank/DDBJ databases">
        <title>Burkholderia cepacia outbreak.</title>
        <authorList>
            <person name="Farzana R."/>
            <person name="Walsh T.R."/>
        </authorList>
    </citation>
    <scope>NUCLEOTIDE SEQUENCE [LARGE SCALE GENOMIC DNA]</scope>
    <source>
        <strain evidence="3">d13</strain>
    </source>
</reference>
<accession>A0AAX2RH65</accession>
<proteinExistence type="predicted"/>
<dbReference type="RefSeq" id="WP_134255110.1">
    <property type="nucleotide sequence ID" value="NZ_BCNU01000018.1"/>
</dbReference>
<feature type="region of interest" description="Disordered" evidence="1">
    <location>
        <begin position="1"/>
        <end position="21"/>
    </location>
</feature>
<comment type="caution">
    <text evidence="2">The sequence shown here is derived from an EMBL/GenBank/DDBJ whole genome shotgun (WGS) entry which is preliminary data.</text>
</comment>
<dbReference type="AlphaFoldDB" id="A0AAX2RH65"/>
<evidence type="ECO:0000313" key="3">
    <source>
        <dbReference type="Proteomes" id="UP000298234"/>
    </source>
</evidence>
<gene>
    <name evidence="2" type="ORF">E3D37_35400</name>
</gene>
<feature type="compositionally biased region" description="Low complexity" evidence="1">
    <location>
        <begin position="1"/>
        <end position="17"/>
    </location>
</feature>
<dbReference type="EMBL" id="SNSQ01000058">
    <property type="protein sequence ID" value="TEU36617.1"/>
    <property type="molecule type" value="Genomic_DNA"/>
</dbReference>
<evidence type="ECO:0000256" key="1">
    <source>
        <dbReference type="SAM" id="MobiDB-lite"/>
    </source>
</evidence>
<name>A0AAX2RH65_BURCE</name>
<evidence type="ECO:0000313" key="2">
    <source>
        <dbReference type="EMBL" id="TEU36617.1"/>
    </source>
</evidence>
<sequence>MDAATATLSSSAGAAMAVPPNSKIAPASKAAAFRKPDLPVTPLVPRGCRMPVRAVPARDAGSPSPPGAHGRPVCRFEFMSETARRLHRERHVLSSFLIVPQHNQL</sequence>
<dbReference type="Proteomes" id="UP000298234">
    <property type="component" value="Unassembled WGS sequence"/>
</dbReference>
<organism evidence="2 3">
    <name type="scientific">Burkholderia cepacia</name>
    <name type="common">Pseudomonas cepacia</name>
    <dbReference type="NCBI Taxonomy" id="292"/>
    <lineage>
        <taxon>Bacteria</taxon>
        <taxon>Pseudomonadati</taxon>
        <taxon>Pseudomonadota</taxon>
        <taxon>Betaproteobacteria</taxon>
        <taxon>Burkholderiales</taxon>
        <taxon>Burkholderiaceae</taxon>
        <taxon>Burkholderia</taxon>
        <taxon>Burkholderia cepacia complex</taxon>
    </lineage>
</organism>